<dbReference type="PROSITE" id="PS50005">
    <property type="entry name" value="TPR"/>
    <property type="match status" value="1"/>
</dbReference>
<evidence type="ECO:0000256" key="1">
    <source>
        <dbReference type="ARBA" id="ARBA00004496"/>
    </source>
</evidence>
<proteinExistence type="predicted"/>
<dbReference type="Pfam" id="PF13424">
    <property type="entry name" value="TPR_12"/>
    <property type="match status" value="1"/>
</dbReference>
<dbReference type="InterPro" id="IPR052386">
    <property type="entry name" value="GPSM"/>
</dbReference>
<comment type="caution">
    <text evidence="5">The sequence shown here is derived from an EMBL/GenBank/DDBJ whole genome shotgun (WGS) entry which is preliminary data.</text>
</comment>
<evidence type="ECO:0000256" key="2">
    <source>
        <dbReference type="ARBA" id="ARBA00022490"/>
    </source>
</evidence>
<accession>A0ABV4X4P0</accession>
<evidence type="ECO:0000256" key="4">
    <source>
        <dbReference type="PROSITE-ProRule" id="PRU00339"/>
    </source>
</evidence>
<evidence type="ECO:0000256" key="3">
    <source>
        <dbReference type="ARBA" id="ARBA00022737"/>
    </source>
</evidence>
<dbReference type="Gene3D" id="1.25.40.10">
    <property type="entry name" value="Tetratricopeptide repeat domain"/>
    <property type="match status" value="1"/>
</dbReference>
<dbReference type="RefSeq" id="WP_413270850.1">
    <property type="nucleotide sequence ID" value="NZ_JBHFNQ010000101.1"/>
</dbReference>
<comment type="subcellular location">
    <subcellularLocation>
        <location evidence="1">Cytoplasm</location>
    </subcellularLocation>
</comment>
<keyword evidence="3" id="KW-0677">Repeat</keyword>
<keyword evidence="4" id="KW-0802">TPR repeat</keyword>
<sequence length="276" mass="31746">MNRQSELEKQNQKTLDNFRITPSGESILVQLGINPTAIKTIKPPWKRNKYRTVVNWLMKYQPLFDVTNLKKVKSLVEAFYHLCEVEAWKEAGCLLSVILNTPTNEKLHNQLQTWGYYREQIDLYSQVLRKLNSEWDATCLGGLGNAHQFLGDYTRAIEFHQECLAIAREKGYRKGEGNALGNLGNAYSSLGDYTRAMNLYQQDLVIAREIGNRRGEGNLAILHDKLGDRNLDLEYCNFALSIATELEIPIQKACIKLKQQLESSEKYFAKQLLIWL</sequence>
<dbReference type="PANTHER" id="PTHR45954:SF1">
    <property type="entry name" value="LD33695P"/>
    <property type="match status" value="1"/>
</dbReference>
<dbReference type="InterPro" id="IPR019734">
    <property type="entry name" value="TPR_rpt"/>
</dbReference>
<keyword evidence="6" id="KW-1185">Reference proteome</keyword>
<name>A0ABV4X4P0_9CYAN</name>
<dbReference type="Proteomes" id="UP001576774">
    <property type="component" value="Unassembled WGS sequence"/>
</dbReference>
<dbReference type="InterPro" id="IPR011990">
    <property type="entry name" value="TPR-like_helical_dom_sf"/>
</dbReference>
<gene>
    <name evidence="5" type="ORF">ACE1CC_12955</name>
</gene>
<keyword evidence="2" id="KW-0963">Cytoplasm</keyword>
<evidence type="ECO:0000313" key="5">
    <source>
        <dbReference type="EMBL" id="MFB2877756.1"/>
    </source>
</evidence>
<evidence type="ECO:0000313" key="6">
    <source>
        <dbReference type="Proteomes" id="UP001576774"/>
    </source>
</evidence>
<feature type="repeat" description="TPR" evidence="4">
    <location>
        <begin position="177"/>
        <end position="210"/>
    </location>
</feature>
<dbReference type="EMBL" id="JBHFNQ010000101">
    <property type="protein sequence ID" value="MFB2877756.1"/>
    <property type="molecule type" value="Genomic_DNA"/>
</dbReference>
<organism evidence="5 6">
    <name type="scientific">Floridaenema aerugineum BLCC-F46</name>
    <dbReference type="NCBI Taxonomy" id="3153654"/>
    <lineage>
        <taxon>Bacteria</taxon>
        <taxon>Bacillati</taxon>
        <taxon>Cyanobacteriota</taxon>
        <taxon>Cyanophyceae</taxon>
        <taxon>Oscillatoriophycideae</taxon>
        <taxon>Aerosakkonematales</taxon>
        <taxon>Aerosakkonemataceae</taxon>
        <taxon>Floridanema</taxon>
        <taxon>Floridanema aerugineum</taxon>
    </lineage>
</organism>
<dbReference type="SUPFAM" id="SSF48452">
    <property type="entry name" value="TPR-like"/>
    <property type="match status" value="1"/>
</dbReference>
<protein>
    <submittedName>
        <fullName evidence="5">Tetratricopeptide repeat protein</fullName>
    </submittedName>
</protein>
<dbReference type="SMART" id="SM00028">
    <property type="entry name" value="TPR"/>
    <property type="match status" value="3"/>
</dbReference>
<reference evidence="5 6" key="1">
    <citation type="submission" date="2024-09" db="EMBL/GenBank/DDBJ databases">
        <title>Floridaenema gen nov. (Aerosakkonemataceae, Aerosakkonematales ord. nov., Cyanobacteria) from benthic tropical and subtropical fresh waters, with the description of four new species.</title>
        <authorList>
            <person name="Moretto J.A."/>
            <person name="Berthold D.E."/>
            <person name="Lefler F.W."/>
            <person name="Huang I.-S."/>
            <person name="Laughinghouse H. IV."/>
        </authorList>
    </citation>
    <scope>NUCLEOTIDE SEQUENCE [LARGE SCALE GENOMIC DNA]</scope>
    <source>
        <strain evidence="5 6">BLCC-F46</strain>
    </source>
</reference>
<dbReference type="PANTHER" id="PTHR45954">
    <property type="entry name" value="LD33695P"/>
    <property type="match status" value="1"/>
</dbReference>